<organism evidence="1 2">
    <name type="scientific">Dictyostelium purpureum</name>
    <name type="common">Slime mold</name>
    <dbReference type="NCBI Taxonomy" id="5786"/>
    <lineage>
        <taxon>Eukaryota</taxon>
        <taxon>Amoebozoa</taxon>
        <taxon>Evosea</taxon>
        <taxon>Eumycetozoa</taxon>
        <taxon>Dictyostelia</taxon>
        <taxon>Dictyosteliales</taxon>
        <taxon>Dictyosteliaceae</taxon>
        <taxon>Dictyostelium</taxon>
    </lineage>
</organism>
<sequence>MIIKFLLQKSSNGYLNKFYRLLVSLNEIGYILNLMEKEPQIDIDIDLFVTVSDDVQELSRLIQIKNNRQQPFDINKVLEFSMDPDSPNFSFIQFILNNYDDLKKIEYSTLFNQSNIEIINYIYENHRYIISEPTDKESFYNFTVSKFKNLIDIEKYKILSKYYQSFILNSFFFKFDQTVTIASLDKQIIIAKIFKYLYNFYLKNNNNNDNNNNNNEYIDRAYKYLTQKSSDKLKIYEVLYK</sequence>
<dbReference type="GeneID" id="10501194"/>
<gene>
    <name evidence="1" type="ORF">DICPUDRAFT_91893</name>
</gene>
<protein>
    <submittedName>
        <fullName evidence="1">Expressed protein</fullName>
    </submittedName>
</protein>
<name>F0ZIS7_DICPU</name>
<dbReference type="RefSeq" id="XP_003287321.1">
    <property type="nucleotide sequence ID" value="XM_003287273.1"/>
</dbReference>
<dbReference type="EMBL" id="GL871036">
    <property type="protein sequence ID" value="EGC36128.1"/>
    <property type="molecule type" value="Genomic_DNA"/>
</dbReference>
<evidence type="ECO:0000313" key="2">
    <source>
        <dbReference type="Proteomes" id="UP000001064"/>
    </source>
</evidence>
<proteinExistence type="predicted"/>
<reference evidence="2" key="1">
    <citation type="journal article" date="2011" name="Genome Biol.">
        <title>Comparative genomics of the social amoebae Dictyostelium discoideum and Dictyostelium purpureum.</title>
        <authorList>
            <consortium name="US DOE Joint Genome Institute (JGI-PGF)"/>
            <person name="Sucgang R."/>
            <person name="Kuo A."/>
            <person name="Tian X."/>
            <person name="Salerno W."/>
            <person name="Parikh A."/>
            <person name="Feasley C.L."/>
            <person name="Dalin E."/>
            <person name="Tu H."/>
            <person name="Huang E."/>
            <person name="Barry K."/>
            <person name="Lindquist E."/>
            <person name="Shapiro H."/>
            <person name="Bruce D."/>
            <person name="Schmutz J."/>
            <person name="Salamov A."/>
            <person name="Fey P."/>
            <person name="Gaudet P."/>
            <person name="Anjard C."/>
            <person name="Babu M.M."/>
            <person name="Basu S."/>
            <person name="Bushmanova Y."/>
            <person name="van der Wel H."/>
            <person name="Katoh-Kurasawa M."/>
            <person name="Dinh C."/>
            <person name="Coutinho P.M."/>
            <person name="Saito T."/>
            <person name="Elias M."/>
            <person name="Schaap P."/>
            <person name="Kay R.R."/>
            <person name="Henrissat B."/>
            <person name="Eichinger L."/>
            <person name="Rivero F."/>
            <person name="Putnam N.H."/>
            <person name="West C.M."/>
            <person name="Loomis W.F."/>
            <person name="Chisholm R.L."/>
            <person name="Shaulsky G."/>
            <person name="Strassmann J.E."/>
            <person name="Queller D.C."/>
            <person name="Kuspa A."/>
            <person name="Grigoriev I.V."/>
        </authorList>
    </citation>
    <scope>NUCLEOTIDE SEQUENCE [LARGE SCALE GENOMIC DNA]</scope>
    <source>
        <strain evidence="2">QSDP1</strain>
    </source>
</reference>
<dbReference type="VEuPathDB" id="AmoebaDB:DICPUDRAFT_91893"/>
<dbReference type="KEGG" id="dpp:DICPUDRAFT_91893"/>
<dbReference type="Proteomes" id="UP000001064">
    <property type="component" value="Unassembled WGS sequence"/>
</dbReference>
<accession>F0ZIS7</accession>
<dbReference type="AlphaFoldDB" id="F0ZIS7"/>
<evidence type="ECO:0000313" key="1">
    <source>
        <dbReference type="EMBL" id="EGC36128.1"/>
    </source>
</evidence>
<keyword evidence="2" id="KW-1185">Reference proteome</keyword>
<dbReference type="InParanoid" id="F0ZIS7"/>